<dbReference type="Proteomes" id="UP001177670">
    <property type="component" value="Unassembled WGS sequence"/>
</dbReference>
<sequence>MNANACIVPVTINILSMRKEVHRPTNGPAMFRKRAGRCCPLVSAPAASGGGGADLNSAASDETGAAARKVEKVRKGGVILKDTLGSTIFYADTLEPASGNTSLVQPIPTPPRLPGAHKSHRVMQYNMWKRVSPSNPMSSHPHSLSFALKHSKSVGRTPTLPRNFLYVFSQVSVRDC</sequence>
<dbReference type="AlphaFoldDB" id="A0AA40KF93"/>
<protein>
    <submittedName>
        <fullName evidence="1">Uncharacterized protein</fullName>
    </submittedName>
</protein>
<accession>A0AA40KF93</accession>
<proteinExistence type="predicted"/>
<organism evidence="1 2">
    <name type="scientific">Melipona bicolor</name>
    <dbReference type="NCBI Taxonomy" id="60889"/>
    <lineage>
        <taxon>Eukaryota</taxon>
        <taxon>Metazoa</taxon>
        <taxon>Ecdysozoa</taxon>
        <taxon>Arthropoda</taxon>
        <taxon>Hexapoda</taxon>
        <taxon>Insecta</taxon>
        <taxon>Pterygota</taxon>
        <taxon>Neoptera</taxon>
        <taxon>Endopterygota</taxon>
        <taxon>Hymenoptera</taxon>
        <taxon>Apocrita</taxon>
        <taxon>Aculeata</taxon>
        <taxon>Apoidea</taxon>
        <taxon>Anthophila</taxon>
        <taxon>Apidae</taxon>
        <taxon>Melipona</taxon>
    </lineage>
</organism>
<evidence type="ECO:0000313" key="2">
    <source>
        <dbReference type="Proteomes" id="UP001177670"/>
    </source>
</evidence>
<gene>
    <name evidence="1" type="ORF">K0M31_015334</name>
</gene>
<keyword evidence="2" id="KW-1185">Reference proteome</keyword>
<reference evidence="1" key="1">
    <citation type="submission" date="2021-10" db="EMBL/GenBank/DDBJ databases">
        <title>Melipona bicolor Genome sequencing and assembly.</title>
        <authorList>
            <person name="Araujo N.S."/>
            <person name="Arias M.C."/>
        </authorList>
    </citation>
    <scope>NUCLEOTIDE SEQUENCE</scope>
    <source>
        <strain evidence="1">USP_2M_L1-L4_2017</strain>
        <tissue evidence="1">Whole body</tissue>
    </source>
</reference>
<name>A0AA40KF93_9HYME</name>
<dbReference type="EMBL" id="JAHYIQ010000045">
    <property type="protein sequence ID" value="KAK1118055.1"/>
    <property type="molecule type" value="Genomic_DNA"/>
</dbReference>
<comment type="caution">
    <text evidence="1">The sequence shown here is derived from an EMBL/GenBank/DDBJ whole genome shotgun (WGS) entry which is preliminary data.</text>
</comment>
<evidence type="ECO:0000313" key="1">
    <source>
        <dbReference type="EMBL" id="KAK1118055.1"/>
    </source>
</evidence>